<dbReference type="SUPFAM" id="SSF51126">
    <property type="entry name" value="Pectin lyase-like"/>
    <property type="match status" value="1"/>
</dbReference>
<keyword evidence="2" id="KW-0964">Secreted</keyword>
<keyword evidence="3" id="KW-0732">Signal</keyword>
<gene>
    <name evidence="6" type="ORF">RAN3_1207</name>
</gene>
<dbReference type="NCBIfam" id="TIGR01901">
    <property type="entry name" value="adhes_NPXG"/>
    <property type="match status" value="1"/>
</dbReference>
<evidence type="ECO:0000256" key="1">
    <source>
        <dbReference type="ARBA" id="ARBA00004613"/>
    </source>
</evidence>
<comment type="subcellular location">
    <subcellularLocation>
        <location evidence="1">Secreted</location>
    </subcellularLocation>
</comment>
<dbReference type="InterPro" id="IPR008638">
    <property type="entry name" value="FhaB/CdiA-like_TPS"/>
</dbReference>
<dbReference type="PANTHER" id="PTHR12338:SF8">
    <property type="entry name" value="HEME_HEMOPEXIN-BINDING PROTEIN"/>
    <property type="match status" value="1"/>
</dbReference>
<feature type="domain" description="Filamentous haemagglutinin FhaB/tRNA nuclease CdiA-like TPS" evidence="5">
    <location>
        <begin position="159"/>
        <end position="275"/>
    </location>
</feature>
<evidence type="ECO:0000256" key="4">
    <source>
        <dbReference type="SAM" id="MobiDB-lite"/>
    </source>
</evidence>
<name>A0A484V7T1_9ZZZZ</name>
<dbReference type="Pfam" id="PF05860">
    <property type="entry name" value="TPS"/>
    <property type="match status" value="1"/>
</dbReference>
<dbReference type="InterPro" id="IPR050909">
    <property type="entry name" value="Bact_Autotransporter_VF"/>
</dbReference>
<evidence type="ECO:0000256" key="3">
    <source>
        <dbReference type="ARBA" id="ARBA00022729"/>
    </source>
</evidence>
<dbReference type="PANTHER" id="PTHR12338">
    <property type="entry name" value="AUTOTRANSPORTER"/>
    <property type="match status" value="1"/>
</dbReference>
<dbReference type="InterPro" id="IPR021026">
    <property type="entry name" value="Filamn_hemagglutn_DUF3739"/>
</dbReference>
<sequence length="4444" mass="459436">MVDEILRFSLVIKSVKSHIDRSSVIKMKQRDKCGSAALTGPFRNMRLSPLMQAVAVLLSAAGGVSLSAAPAYASPGTNWFAAGNSAGQARHMQRATSPNRALPATARQQAQARERLQHSVANWTAATRAIVEQQNVTQKAGREAARNAAWVRDGVGVDGLDPLAGGQWDAAAIETSGADASGRHPVKIAQNRSRAILDWQSFHVGRNTDLQFVQQSTDVVLNRVKGDTRPSQIQGSIKADGTVLVVNQNGVIFTGSSQVNVRNFVAAAANYSLTDEGFRGADGPGLYNGSTATFRDALGSIEVQAGAQLSTKATRDLSSIEGGGYVLLTGKSVQNAGTIHTPRGQAVLAAGDSFIIRKGQGNPENLTSTTRGNEVTANGQGAVSNTGLIQSPQGDITLTANHIDQAGVLAASTSVGARGTIHLTATGTNGQIRLAQGSVSAILADASEGSALDSQRDALLAPAVDGTANTVVPGDTYRRDLSLVRVVSSGSVDFEGGSLTLATGGQVAVEAGQRTLVRSGAVIDVSGAFGVPVAMEANSIQVSIQGNEQRDAPVNRESGNLNSSNVWVDARELIHVPADYDPETNPNGYKTDRWYTKGGLLEVGGYLGTQGHGIGEWLAQGGSVIFTGQDVVTQAGSQINVSGGTLDVQSGYVRQSWLMGGDGRLYEVSRAPADVLYQPGVYLGYEVTSERWGHTRLFRNPLLAPTRRWEPGYTVGRDAGTLVIGTKSAVLEGDVVGDTYQGGRQTQLSQPGLDSYDQRHWNVANAGQFVVGRYVPYYVKNGAGGGILQYGLTADTNSLEEVVFGKVDNLIAGTLAFDTELPADRQGKLYLDTDTLNGFSLGRIKVAASKRIAVDDALAVGHGGEITLYGPQIDINADVTSRGGVIQLGNVLYQVNANARQEDTPLAAQPGTTAALNVAADVKIDASGLWSNLRLDPANLANLPYLNGGSVSLRSTGAIQLATGSIIDVNGGAVSLAGRNAYQGGRGGDLLLEASHGGGTHSFVLDGTLQGYGMTGGGTLDVRAHRMQLGGSAAGETGALVMDLGLLHSGFSEYLLTGHQGLLVADDARVDVFMPILRPRDDAQEMATGTSLVNVLDVWTAPLHQENPVEGVLTQRAGASLTLHAGSERSSGADMEIVKAIVGKRASVRVDPGQSIEIRSVGQLTIDGRLEAAGGRIELGSILTAANSGGVQKEASGHGRSIWIGEQAVLDVAGRAFTQDAAGRILRNRAGERYGIVQAGGDIIIGGAFDHGLGEVRRMNPVTQSNSADSLFVVVREGALLDASGTTAVLDLPGKEGTPVASHGGHISLASSNGLYVDGILRAVSGGQGAAGGALTMVLDTPFYQRTSATDRVRRLRELVLSQQGSGSGFSAGNTPEGVAASLVYGHGGIGADQVQAGGFDSLTLAVDGALSADGDMALSLGQSLSLYARTVALTERASAASQVRLAAPYMRLAGYGGETNKDSYIHPTLLGGSTDMSARSPGGSLLLDAGQVLELRGIFNSGAFGGAGASQGLPLAEDRRGFGTVALRSRGDLRLMGGEFYTSGDMLLAGARIYPTTGAVATVYAGWQRGGSLDKTRSLTLSGTSVAGARAPESVFGKLTLQAPVINQGGSLYAPMGEITLGVAGVEQVNLLPGSLTSVSAKGLVMPYGGTADGVIWRYGDDELALKGLGSLDAGVVRLTGPMVSVSDGAVIDLSGGGTLVGAGFVSGRGGSTDARYTPLMQVGRGGFVIPDRGAHQIYAIVPGYVGNVAPTSEPGTSAGVHGQRITIDQGIPGLPAGTYTLLPSTYALLPGAFRVEVSDAGMRSLGKPMPMRNGSWSIVGHKEIAGTAIRDTLASRLVLTPADVLRKYSQYNETTYADFVKADAATLGVARAMIEADAKSLLLNFTPRVASQNEVNFSFQGTLLAQAGEGGYGSTVAVLANSPTSTIEILGDGTTPSAAYPIAMRASDLSRMGANRIVIGGLPRVEYGQGGNIVRLDGVIDTVNISPVASVAVRSGAVLQAPEVMLITRGAANARGIEIEQGAVINTLGQGQAAYGSDQGFIFHPGSSSVVSVSNARQQWLAPEAGGSATQPGPVRIGTCPSGDCTGTTALYSEGSISFVTNKVFDLDDAVRYGTRHLSLAVGAFNIGGNAALSEAAARGGIADGLTLNQSVMSRLLQGDTSVGAPALETLELIAGQSVNFFDTVTLSTLDASGRSLLANLMLTTPAIYGYGEAEAVAKFQTGHLIWNGTANAPGAVVTGGAGTGSGVLQVEAERITFGYGDYGQPDGVSQLGRLALGFSEVNLHASERVTSNNLGKLDVYQRKDGPYVPGEGQRYSGGNLKIFTPLMTGESGSVNLMTAGGAITLSGSGMRPASPISTLGAELSLVAGSSVTLDTALVLPSGKLSVQSQGDIQLKDAATLDLSGRAVRYFNDGDATQYSWGGDIKLESLSGSIRQSHNSLIDFSAKHNQAGKLTLIALGDGAGTVDLQGVLLGSATGYYAAGGTYVPYLGGGISVHAQNLGGELTESFGALNRRLNQGEVFGQRTFQFKQQADLTIGNDAFSQDGNAPLLKATQIEVSLDRGRLTISGVVDASGERVGSIRLAGKNGLTVEAGAVLDASGTMLRLDSYGKIIEAPNRAFVELSSGDGVLTLAERAVIDLRYGKRDVRMAANPALHDGRLLGLLELNAPRVDSDGNANTAAAATHGDVAIDVRDAVEVLGAKSIVLNAVHRYADAPDGTDQTVSGKPYQVINQTYLNGIHGDSRDFIAEALDNDNLLSLKLAGLNDARYRDVFHVRPGVEIVSRTPDGDLVIGGDLDLSGYRYASLNPVTQKTAVAGSGEPGALVIRAGGDLSIFGSVNDGFVTPPDTPDDNGWILTPGVQGYGGDVVVPGAGVSLAAGTTFPAGKTLNYAIPIQAVTLPAGTELPVAAKLAGPLTLPAGTVVRADILNASGAVEYAAGSILGASVTVPANWTLGAGTVLPAVAQMAAMEWPSGVRLPAQVTLANNLGLKVGALIPSMTNVKLVGNAISVPLRPAGGGRMGRNWAIAQMLPEGSLSWGLRLVAGADIDAADSRMMRPQSEGRMVLADTHYSLFGKRDVTVIPGTPAQPGGKWFWTELGAELFATEPNTQVAAGEEDFCMEPDMCFRVQYVWDELGAELFGGEVGKPVPASELDFCLEPDMCVSLGDPIPGTPDRTTFGNVVQWLPAGQSFSVLRTGTGNLDLLAADDMAMHSLYGIYTAGTNAASSAGAEAANFNLARGKASDGTFLGTSRSGDNLPDDALPFGPEYERLVSGAVGSTYAAWYPDHGGNVLLKVGGNLTGDVQGTYMTTYTGEDLRVQRSGVDTGNWLWRQGSGNTAGVNPIATSWWINFGTYVPGSSVPTTIADAYGLNAENRAAAAAIPELVGFQGIGTLGGGNLTVDVAGDAGMLNRRGSSAHREGRQRSEALMLAVGSTGRVLASGDILLTGGGDLNLRVGGGINPGLAARANPPAGTSASADYRLQNLDITGALTNLRGDLRTQAGDMGGVALKYYNGRSANATDERDVRALLPYSSSLGAATGGPVLMLGDATATFLTRGDAVLGGSGDPGRAALPVSLPYTTSGGSVQDSGAYSWFSLWTDNTAIKVFSAGGDVTPSVQLADVANNGVSREGKNYSATDGRFVWPSQLSVVAADGSVYLGKSALGGATATEHNAAYSLLLAPSRNSNLQILAGDSIYAGGYVTSLSGADVSVIPTPLRPAFMVFTGTGATTTTHNLAADAIRPTPATLPLFSFGPNTASTLGYDGLDIAPVRLYANQGDIIGLGSGQVITFPTTGVRAGQVWYEGAGPVWMRAGRDIVRSGERIGELQLLQGLGSTPGGTGGNASGAGNLIVHTRASDVSIIEAGRNIWYSSFQIAGPGLLEVSAGRDLILAGEQGNSMIRSIGPTVAADARPGAGVAVQAGVGAQGAGLLYRNFLDHYLSREGVEGTGHRGLADPDKPLAEQLGTVPRTYDRLSLEDWLRSEYGYRGESVDGSPESYLANLQVRYAAENPDSKTILREVYEKEAASDIYLVNWLTRRYGAGTSGWRFKDPATGQLSSSETFDVATMDSIAWFNRLPAEQQRVFARQIYFAELRSAGREYNNALGPRQGNYGRGRNAIASLLYAPILDSQNRPLPVWDGQGEFALNIGGEPNYKPYPYQGNVLAYLNAGVHTDVGGDIQVLTPGGAQTYGVEGEAPDSTAGLITRQGGHIQMFSLGSILLGQSRVMTTFGGDIFAWSAQGDINAGRGSKTTLVYTPPRRVYDAFGNVSISPDLPSTGAGIATLAPIPEVPPGDLDLVAPLGTIDAGEAGIRFSGNANFAALQVVNAANIVGQGDVAGVPVIAAVNVGALTSASSAAASAATTAQETMARARAESQRSLPSIISVQILGFGEEGATQGSSPPAPNVQAPRQPVSYNPSSTVQLLGNGPLTNAQRAQLTEKEQANAL</sequence>
<feature type="region of interest" description="Disordered" evidence="4">
    <location>
        <begin position="4391"/>
        <end position="4417"/>
    </location>
</feature>
<reference evidence="6" key="1">
    <citation type="submission" date="2019-03" db="EMBL/GenBank/DDBJ databases">
        <authorList>
            <person name="Danneels B."/>
        </authorList>
    </citation>
    <scope>NUCLEOTIDE SEQUENCE</scope>
</reference>
<dbReference type="InterPro" id="IPR011050">
    <property type="entry name" value="Pectin_lyase_fold/virulence"/>
</dbReference>
<protein>
    <submittedName>
        <fullName evidence="6">Filamentous haemagglutinin family outer membrane protein associated with VreARI signalling system</fullName>
    </submittedName>
</protein>
<dbReference type="EMBL" id="CAADIO010000045">
    <property type="protein sequence ID" value="VFR95260.1"/>
    <property type="molecule type" value="Genomic_DNA"/>
</dbReference>
<accession>A0A484V7T1</accession>
<dbReference type="InterPro" id="IPR012334">
    <property type="entry name" value="Pectin_lyas_fold"/>
</dbReference>
<evidence type="ECO:0000256" key="2">
    <source>
        <dbReference type="ARBA" id="ARBA00022525"/>
    </source>
</evidence>
<dbReference type="Gene3D" id="2.160.20.10">
    <property type="entry name" value="Single-stranded right-handed beta-helix, Pectin lyase-like"/>
    <property type="match status" value="1"/>
</dbReference>
<dbReference type="GO" id="GO:0005576">
    <property type="term" value="C:extracellular region"/>
    <property type="evidence" value="ECO:0007669"/>
    <property type="project" value="UniProtKB-SubCell"/>
</dbReference>
<dbReference type="SMART" id="SM00912">
    <property type="entry name" value="Haemagg_act"/>
    <property type="match status" value="1"/>
</dbReference>
<evidence type="ECO:0000259" key="5">
    <source>
        <dbReference type="SMART" id="SM00912"/>
    </source>
</evidence>
<evidence type="ECO:0000313" key="6">
    <source>
        <dbReference type="EMBL" id="VFR95260.1"/>
    </source>
</evidence>
<proteinExistence type="predicted"/>
<organism evidence="6">
    <name type="scientific">plant metagenome</name>
    <dbReference type="NCBI Taxonomy" id="1297885"/>
    <lineage>
        <taxon>unclassified sequences</taxon>
        <taxon>metagenomes</taxon>
        <taxon>organismal metagenomes</taxon>
    </lineage>
</organism>
<dbReference type="Pfam" id="PF12545">
    <property type="entry name" value="DUF3739"/>
    <property type="match status" value="1"/>
</dbReference>